<evidence type="ECO:0000313" key="2">
    <source>
        <dbReference type="EMBL" id="MBT1698145.1"/>
    </source>
</evidence>
<gene>
    <name evidence="2" type="ORF">KK083_14730</name>
</gene>
<accession>A0AAP2DKR7</accession>
<proteinExistence type="predicted"/>
<dbReference type="Proteomes" id="UP001319200">
    <property type="component" value="Unassembled WGS sequence"/>
</dbReference>
<name>A0AAP2DKR7_9BACT</name>
<dbReference type="RefSeq" id="WP_254164017.1">
    <property type="nucleotide sequence ID" value="NZ_JAHESF010000013.1"/>
</dbReference>
<dbReference type="AlphaFoldDB" id="A0AAP2DKR7"/>
<evidence type="ECO:0000313" key="3">
    <source>
        <dbReference type="Proteomes" id="UP001319200"/>
    </source>
</evidence>
<protein>
    <submittedName>
        <fullName evidence="2">Uncharacterized protein</fullName>
    </submittedName>
</protein>
<reference evidence="2 3" key="1">
    <citation type="submission" date="2021-05" db="EMBL/GenBank/DDBJ databases">
        <title>A Polyphasic approach of four new species of the genus Ohtaekwangia: Ohtaekwangia histidinii sp. nov., Ohtaekwangia cretensis sp. nov., Ohtaekwangia indiensis sp. nov., Ohtaekwangia reichenbachii sp. nov. from diverse environment.</title>
        <authorList>
            <person name="Octaviana S."/>
        </authorList>
    </citation>
    <scope>NUCLEOTIDE SEQUENCE [LARGE SCALE GENOMIC DNA]</scope>
    <source>
        <strain evidence="2 3">PWU4</strain>
    </source>
</reference>
<feature type="transmembrane region" description="Helical" evidence="1">
    <location>
        <begin position="6"/>
        <end position="27"/>
    </location>
</feature>
<keyword evidence="1" id="KW-1133">Transmembrane helix</keyword>
<dbReference type="EMBL" id="JAHESF010000013">
    <property type="protein sequence ID" value="MBT1698145.1"/>
    <property type="molecule type" value="Genomic_DNA"/>
</dbReference>
<keyword evidence="3" id="KW-1185">Reference proteome</keyword>
<keyword evidence="1" id="KW-0472">Membrane</keyword>
<keyword evidence="1" id="KW-0812">Transmembrane</keyword>
<feature type="transmembrane region" description="Helical" evidence="1">
    <location>
        <begin position="39"/>
        <end position="60"/>
    </location>
</feature>
<organism evidence="2 3">
    <name type="scientific">Chryseosolibacter histidini</name>
    <dbReference type="NCBI Taxonomy" id="2782349"/>
    <lineage>
        <taxon>Bacteria</taxon>
        <taxon>Pseudomonadati</taxon>
        <taxon>Bacteroidota</taxon>
        <taxon>Cytophagia</taxon>
        <taxon>Cytophagales</taxon>
        <taxon>Chryseotaleaceae</taxon>
        <taxon>Chryseosolibacter</taxon>
    </lineage>
</organism>
<comment type="caution">
    <text evidence="2">The sequence shown here is derived from an EMBL/GenBank/DDBJ whole genome shotgun (WGS) entry which is preliminary data.</text>
</comment>
<sequence>MVDFILVVLKYAATLLSGFFGVYGLLLDFKDKDGKITKAGRFALYVIIISGVIALVTQSIELYIDNQKSISDGQRILAQLDQNTKVLNGLDRTLNPIEDLTVSYDVIIPSNHTRLKSYTSSLFKNLHELLDTMKYNASLQSRLWRHGILASRVAGMEHIPTIEEVELSRQCWLLPHRNEFTHTILAYSDVDLVFFRNPLPIDSLRKIRFSAYSSGDLSMSLTSGLIPQGLSGEHTITVDFPQNTIALKARNLRSDPQYWLNNGRVLSIPDLLGCQLILHLPGIMDSGNEEHDQYLRDVRKDFELHDLEISMSKGRRYWIHRDQLTKIESSDGMPTYVFQFPSTDEELWRMDILR</sequence>
<evidence type="ECO:0000256" key="1">
    <source>
        <dbReference type="SAM" id="Phobius"/>
    </source>
</evidence>